<evidence type="ECO:0000313" key="1">
    <source>
        <dbReference type="EMBL" id="KAF2676887.1"/>
    </source>
</evidence>
<organism evidence="1 2">
    <name type="scientific">Lentithecium fluviatile CBS 122367</name>
    <dbReference type="NCBI Taxonomy" id="1168545"/>
    <lineage>
        <taxon>Eukaryota</taxon>
        <taxon>Fungi</taxon>
        <taxon>Dikarya</taxon>
        <taxon>Ascomycota</taxon>
        <taxon>Pezizomycotina</taxon>
        <taxon>Dothideomycetes</taxon>
        <taxon>Pleosporomycetidae</taxon>
        <taxon>Pleosporales</taxon>
        <taxon>Massarineae</taxon>
        <taxon>Lentitheciaceae</taxon>
        <taxon>Lentithecium</taxon>
    </lineage>
</organism>
<sequence>MNPSRDEFAALYWSEHYNELPALEPRERVFRQMSGLDFDQDNRPPSSHPAYSDDDMRTIQTWHEQVFSVCKPGYAVDDNRWRLSSELSIMFYVSRKFSTQSVTEPTFAPDSWHSNSLLSDSIPPDDIDLALNGLDTNQNPSIVYHSPRHPSSRQPDIYWLDLSQFNMNPYLEVLFGDRLSVKQGKYEINLRSSVSSSDLLFEPHLPLSVLSLLDQITHDEEGIRLGPLLRALEKHSANVTESWIEQTERLKAEVKRGYWLGEAIG</sequence>
<dbReference type="AlphaFoldDB" id="A0A6G1IF76"/>
<reference evidence="1" key="1">
    <citation type="journal article" date="2020" name="Stud. Mycol.">
        <title>101 Dothideomycetes genomes: a test case for predicting lifestyles and emergence of pathogens.</title>
        <authorList>
            <person name="Haridas S."/>
            <person name="Albert R."/>
            <person name="Binder M."/>
            <person name="Bloem J."/>
            <person name="Labutti K."/>
            <person name="Salamov A."/>
            <person name="Andreopoulos B."/>
            <person name="Baker S."/>
            <person name="Barry K."/>
            <person name="Bills G."/>
            <person name="Bluhm B."/>
            <person name="Cannon C."/>
            <person name="Castanera R."/>
            <person name="Culley D."/>
            <person name="Daum C."/>
            <person name="Ezra D."/>
            <person name="Gonzalez J."/>
            <person name="Henrissat B."/>
            <person name="Kuo A."/>
            <person name="Liang C."/>
            <person name="Lipzen A."/>
            <person name="Lutzoni F."/>
            <person name="Magnuson J."/>
            <person name="Mondo S."/>
            <person name="Nolan M."/>
            <person name="Ohm R."/>
            <person name="Pangilinan J."/>
            <person name="Park H.-J."/>
            <person name="Ramirez L."/>
            <person name="Alfaro M."/>
            <person name="Sun H."/>
            <person name="Tritt A."/>
            <person name="Yoshinaga Y."/>
            <person name="Zwiers L.-H."/>
            <person name="Turgeon B."/>
            <person name="Goodwin S."/>
            <person name="Spatafora J."/>
            <person name="Crous P."/>
            <person name="Grigoriev I."/>
        </authorList>
    </citation>
    <scope>NUCLEOTIDE SEQUENCE</scope>
    <source>
        <strain evidence="1">CBS 122367</strain>
    </source>
</reference>
<dbReference type="Proteomes" id="UP000799291">
    <property type="component" value="Unassembled WGS sequence"/>
</dbReference>
<dbReference type="OrthoDB" id="3693648at2759"/>
<name>A0A6G1IF76_9PLEO</name>
<evidence type="ECO:0000313" key="2">
    <source>
        <dbReference type="Proteomes" id="UP000799291"/>
    </source>
</evidence>
<proteinExistence type="predicted"/>
<gene>
    <name evidence="1" type="ORF">K458DRAFT_396466</name>
</gene>
<protein>
    <submittedName>
        <fullName evidence="1">Uncharacterized protein</fullName>
    </submittedName>
</protein>
<keyword evidence="2" id="KW-1185">Reference proteome</keyword>
<accession>A0A6G1IF76</accession>
<dbReference type="EMBL" id="MU005628">
    <property type="protein sequence ID" value="KAF2676887.1"/>
    <property type="molecule type" value="Genomic_DNA"/>
</dbReference>